<protein>
    <submittedName>
        <fullName evidence="2">Uncharacterized protein</fullName>
    </submittedName>
</protein>
<organism evidence="2">
    <name type="scientific">Anguilla anguilla</name>
    <name type="common">European freshwater eel</name>
    <name type="synonym">Muraena anguilla</name>
    <dbReference type="NCBI Taxonomy" id="7936"/>
    <lineage>
        <taxon>Eukaryota</taxon>
        <taxon>Metazoa</taxon>
        <taxon>Chordata</taxon>
        <taxon>Craniata</taxon>
        <taxon>Vertebrata</taxon>
        <taxon>Euteleostomi</taxon>
        <taxon>Actinopterygii</taxon>
        <taxon>Neopterygii</taxon>
        <taxon>Teleostei</taxon>
        <taxon>Anguilliformes</taxon>
        <taxon>Anguillidae</taxon>
        <taxon>Anguilla</taxon>
    </lineage>
</organism>
<evidence type="ECO:0000313" key="2">
    <source>
        <dbReference type="EMBL" id="JAH86402.1"/>
    </source>
</evidence>
<accession>A0A0E9W7S0</accession>
<name>A0A0E9W7S0_ANGAN</name>
<feature type="signal peptide" evidence="1">
    <location>
        <begin position="1"/>
        <end position="21"/>
    </location>
</feature>
<keyword evidence="1" id="KW-0732">Signal</keyword>
<reference evidence="2" key="1">
    <citation type="submission" date="2014-11" db="EMBL/GenBank/DDBJ databases">
        <authorList>
            <person name="Amaro Gonzalez C."/>
        </authorList>
    </citation>
    <scope>NUCLEOTIDE SEQUENCE</scope>
</reference>
<reference evidence="2" key="2">
    <citation type="journal article" date="2015" name="Fish Shellfish Immunol.">
        <title>Early steps in the European eel (Anguilla anguilla)-Vibrio vulnificus interaction in the gills: Role of the RtxA13 toxin.</title>
        <authorList>
            <person name="Callol A."/>
            <person name="Pajuelo D."/>
            <person name="Ebbesson L."/>
            <person name="Teles M."/>
            <person name="MacKenzie S."/>
            <person name="Amaro C."/>
        </authorList>
    </citation>
    <scope>NUCLEOTIDE SEQUENCE</scope>
</reference>
<feature type="chain" id="PRO_5002434329" evidence="1">
    <location>
        <begin position="22"/>
        <end position="69"/>
    </location>
</feature>
<proteinExistence type="predicted"/>
<evidence type="ECO:0000256" key="1">
    <source>
        <dbReference type="SAM" id="SignalP"/>
    </source>
</evidence>
<dbReference type="EMBL" id="GBXM01022175">
    <property type="protein sequence ID" value="JAH86402.1"/>
    <property type="molecule type" value="Transcribed_RNA"/>
</dbReference>
<sequence length="69" mass="7696">MQKNVSWKLLTVICSISFTTCMPANHDLFFRASVHSSTDSITAISSVRQNSKRIKSASEPGTGWRKGFF</sequence>
<dbReference type="AlphaFoldDB" id="A0A0E9W7S0"/>